<comment type="caution">
    <text evidence="1">The sequence shown here is derived from an EMBL/GenBank/DDBJ whole genome shotgun (WGS) entry which is preliminary data.</text>
</comment>
<reference evidence="1 2" key="1">
    <citation type="submission" date="2018-05" db="EMBL/GenBank/DDBJ databases">
        <title>Draft genome sequence of Scytalidium lignicola DSM 105466, a ubiquitous saprotrophic fungus.</title>
        <authorList>
            <person name="Buettner E."/>
            <person name="Gebauer A.M."/>
            <person name="Hofrichter M."/>
            <person name="Liers C."/>
            <person name="Kellner H."/>
        </authorList>
    </citation>
    <scope>NUCLEOTIDE SEQUENCE [LARGE SCALE GENOMIC DNA]</scope>
    <source>
        <strain evidence="1 2">DSM 105466</strain>
    </source>
</reference>
<accession>A0A3E2GRD8</accession>
<keyword evidence="2" id="KW-1185">Reference proteome</keyword>
<feature type="non-terminal residue" evidence="1">
    <location>
        <position position="252"/>
    </location>
</feature>
<dbReference type="AlphaFoldDB" id="A0A3E2GRD8"/>
<dbReference type="EMBL" id="NCSJ02000670">
    <property type="protein sequence ID" value="RFU23656.1"/>
    <property type="molecule type" value="Genomic_DNA"/>
</dbReference>
<dbReference type="Pfam" id="PF12511">
    <property type="entry name" value="DUF3716"/>
    <property type="match status" value="1"/>
</dbReference>
<evidence type="ECO:0000313" key="1">
    <source>
        <dbReference type="EMBL" id="RFU23656.1"/>
    </source>
</evidence>
<name>A0A3E2GRD8_SCYLI</name>
<gene>
    <name evidence="1" type="ORF">B7463_g12682</name>
</gene>
<sequence>MANNVVVSGLTVRNTVSVQQLALMPAVRVPVLRAGRTVTAGRIQNDEAQIGQMRGTENLGAAACRHCQNGYGPWIACVTVNGLFGGSCCNCHYNSSGARCSIRQLLTNVQAAQTATTVPALTISGIAPLNNFGNTMAAPAPAPTAAHGPGGPRRVAPTWIGPVGSFHASGVAHIIPAPGATPAPVPTPPAPAPNPPVLTAKPRAARVKKLGKDFQGMVTQALKLTGKQRHARRVRLQMELTALEAASDIDNK</sequence>
<dbReference type="InterPro" id="IPR022190">
    <property type="entry name" value="DUF3716"/>
</dbReference>
<dbReference type="Proteomes" id="UP000258309">
    <property type="component" value="Unassembled WGS sequence"/>
</dbReference>
<evidence type="ECO:0000313" key="2">
    <source>
        <dbReference type="Proteomes" id="UP000258309"/>
    </source>
</evidence>
<feature type="non-terminal residue" evidence="1">
    <location>
        <position position="1"/>
    </location>
</feature>
<dbReference type="STRING" id="5539.A0A3E2GRD8"/>
<protein>
    <submittedName>
        <fullName evidence="1">Uncharacterized protein</fullName>
    </submittedName>
</protein>
<dbReference type="OrthoDB" id="4338738at2759"/>
<organism evidence="1 2">
    <name type="scientific">Scytalidium lignicola</name>
    <name type="common">Hyphomycete</name>
    <dbReference type="NCBI Taxonomy" id="5539"/>
    <lineage>
        <taxon>Eukaryota</taxon>
        <taxon>Fungi</taxon>
        <taxon>Dikarya</taxon>
        <taxon>Ascomycota</taxon>
        <taxon>Pezizomycotina</taxon>
        <taxon>Leotiomycetes</taxon>
        <taxon>Leotiomycetes incertae sedis</taxon>
        <taxon>Scytalidium</taxon>
    </lineage>
</organism>
<proteinExistence type="predicted"/>